<evidence type="ECO:0000256" key="2">
    <source>
        <dbReference type="ARBA" id="ARBA00022475"/>
    </source>
</evidence>
<reference evidence="12" key="1">
    <citation type="submission" date="2025-08" db="UniProtKB">
        <authorList>
            <consortium name="Ensembl"/>
        </authorList>
    </citation>
    <scope>IDENTIFICATION</scope>
</reference>
<dbReference type="InterPro" id="IPR032356">
    <property type="entry name" value="IL17R_A/B_N"/>
</dbReference>
<evidence type="ECO:0000256" key="7">
    <source>
        <dbReference type="ARBA" id="ARBA00023170"/>
    </source>
</evidence>
<keyword evidence="8" id="KW-0325">Glycoprotein</keyword>
<keyword evidence="5" id="KW-1133">Transmembrane helix</keyword>
<evidence type="ECO:0000313" key="13">
    <source>
        <dbReference type="Proteomes" id="UP000264840"/>
    </source>
</evidence>
<feature type="domain" description="SEFIR" evidence="11">
    <location>
        <begin position="334"/>
        <end position="490"/>
    </location>
</feature>
<accession>A0A3Q2WZ69</accession>
<dbReference type="InterPro" id="IPR043046">
    <property type="entry name" value="IL17RA/B_FnIII-like_2_sf"/>
</dbReference>
<evidence type="ECO:0000259" key="11">
    <source>
        <dbReference type="PROSITE" id="PS51534"/>
    </source>
</evidence>
<feature type="chain" id="PRO_5018565867" evidence="10">
    <location>
        <begin position="19"/>
        <end position="781"/>
    </location>
</feature>
<feature type="compositionally biased region" description="Polar residues" evidence="9">
    <location>
        <begin position="739"/>
        <end position="755"/>
    </location>
</feature>
<comment type="subcellular location">
    <subcellularLocation>
        <location evidence="1">Cell membrane</location>
        <topology evidence="1">Single-pass type I membrane protein</topology>
    </subcellularLocation>
</comment>
<evidence type="ECO:0000313" key="12">
    <source>
        <dbReference type="Ensembl" id="ENSHBUP00000031907.1"/>
    </source>
</evidence>
<keyword evidence="3" id="KW-0812">Transmembrane</keyword>
<evidence type="ECO:0000256" key="6">
    <source>
        <dbReference type="ARBA" id="ARBA00023136"/>
    </source>
</evidence>
<dbReference type="InterPro" id="IPR038683">
    <property type="entry name" value="IL17RA/B_FnIII-like_1_sf"/>
</dbReference>
<dbReference type="Pfam" id="PF16578">
    <property type="entry name" value="IL17R_fnIII_D2"/>
    <property type="match status" value="1"/>
</dbReference>
<protein>
    <submittedName>
        <fullName evidence="12">Interleukin 17 receptor A</fullName>
    </submittedName>
</protein>
<dbReference type="PROSITE" id="PS51534">
    <property type="entry name" value="SEFIR"/>
    <property type="match status" value="1"/>
</dbReference>
<proteinExistence type="predicted"/>
<dbReference type="GeneTree" id="ENSGT00940000159018"/>
<dbReference type="PANTHER" id="PTHR15583">
    <property type="entry name" value="INTERLEUKIN-17 RECEPTOR"/>
    <property type="match status" value="1"/>
</dbReference>
<dbReference type="AlphaFoldDB" id="A0A3Q2WZ69"/>
<name>A0A3Q2WZ69_HAPBU</name>
<evidence type="ECO:0000256" key="9">
    <source>
        <dbReference type="SAM" id="MobiDB-lite"/>
    </source>
</evidence>
<feature type="region of interest" description="Disordered" evidence="9">
    <location>
        <begin position="690"/>
        <end position="760"/>
    </location>
</feature>
<dbReference type="Gene3D" id="2.60.40.2150">
    <property type="entry name" value="Interleukin-17 receptor A/B, fibronectin-III-like domain 2"/>
    <property type="match status" value="1"/>
</dbReference>
<evidence type="ECO:0000256" key="1">
    <source>
        <dbReference type="ARBA" id="ARBA00004251"/>
    </source>
</evidence>
<dbReference type="InterPro" id="IPR013568">
    <property type="entry name" value="SEFIR_dom"/>
</dbReference>
<dbReference type="FunFam" id="3.40.50.11530:FF:000002">
    <property type="entry name" value="Interleukin 17 receptor A"/>
    <property type="match status" value="1"/>
</dbReference>
<keyword evidence="6" id="KW-0472">Membrane</keyword>
<evidence type="ECO:0000256" key="10">
    <source>
        <dbReference type="SAM" id="SignalP"/>
    </source>
</evidence>
<feature type="compositionally biased region" description="Polar residues" evidence="9">
    <location>
        <begin position="690"/>
        <end position="710"/>
    </location>
</feature>
<dbReference type="Pfam" id="PF16556">
    <property type="entry name" value="IL17R_fnIII_D1"/>
    <property type="match status" value="1"/>
</dbReference>
<reference evidence="12" key="2">
    <citation type="submission" date="2025-09" db="UniProtKB">
        <authorList>
            <consortium name="Ensembl"/>
        </authorList>
    </citation>
    <scope>IDENTIFICATION</scope>
</reference>
<organism evidence="12 13">
    <name type="scientific">Haplochromis burtoni</name>
    <name type="common">Burton's mouthbrooder</name>
    <name type="synonym">Chromis burtoni</name>
    <dbReference type="NCBI Taxonomy" id="8153"/>
    <lineage>
        <taxon>Eukaryota</taxon>
        <taxon>Metazoa</taxon>
        <taxon>Chordata</taxon>
        <taxon>Craniata</taxon>
        <taxon>Vertebrata</taxon>
        <taxon>Euteleostomi</taxon>
        <taxon>Actinopterygii</taxon>
        <taxon>Neopterygii</taxon>
        <taxon>Teleostei</taxon>
        <taxon>Neoteleostei</taxon>
        <taxon>Acanthomorphata</taxon>
        <taxon>Ovalentaria</taxon>
        <taxon>Cichlomorphae</taxon>
        <taxon>Cichliformes</taxon>
        <taxon>Cichlidae</taxon>
        <taxon>African cichlids</taxon>
        <taxon>Pseudocrenilabrinae</taxon>
        <taxon>Haplochromini</taxon>
        <taxon>Haplochromis</taxon>
    </lineage>
</organism>
<dbReference type="PANTHER" id="PTHR15583:SF13">
    <property type="entry name" value="INTERLEUKIN-17 RECEPTOR A"/>
    <property type="match status" value="1"/>
</dbReference>
<keyword evidence="7" id="KW-0675">Receptor</keyword>
<dbReference type="Gene3D" id="3.40.50.11530">
    <property type="match status" value="1"/>
</dbReference>
<sequence>MSLHRALLLLTCVSLSTTLRILSGRLKSNCLDKRWLKVHDYTPSNPEDLQVSVDVRPDEAGLLQPVLEASWKLKDDGSIHFLKATELHVLVESTNQNLCVRYSFKNELAMRSPSGEKWSFSADMLVLDPGQSYQVSVFNIPKPELHHSSYDIRKNLLVPHCEDPEMTNTQFCIERGSLWQPNISLSQVTVADGNSALAVSFSPDNLCEKYMVIVNGCSSQQDKHSLNKANQTLSVTFSLDSWPRSCCQFDVQIKPYFSQCGEDCTRRRKTQNICPSVTKGPADNAPHYGFASLGVVSMCILMAAVMFAICRKPGKTNVSAGPKGVQEVQPVKQKPKVLVIYSQDHHLYRDIVLKLCTFLQTKCGTKVLVDLLDSTSVGMVGRLRWLEWQRQQLKDPSDKILVLCSRGVQAKWKAMCGQGRVTLKEDLLSPTDDMLTPFLNLFLPEMHQAGTLGKYMVAYFDDISSEKDVPSVFDIAVKYRLMKHFEELFFRILDIEKYQPGQVKHIEGIGADEYFNCPSGRALRTAIETFQAYQFENPDWFEKQCVVSEEEVLNDANMLIEQLHIPPVLECVPLIRDEFPVYVRDVEINENSNSIHILTPELNPESQLSSVIELIPAVNPSDRHQHSSGLEDVLTESVYVAEPALNNPPPPRQNWVSLVDEPFSHIPTEDNEEDSLISLNQASAYLDQRSQAPPNSLDFNSPESSCTSVPGQHFPPSGMDNSEHVQIEENEAQEPKGPSSGSDQGYSSKNSSQHECPSKDESLVALAKLQKELFEEFDITV</sequence>
<keyword evidence="4 10" id="KW-0732">Signal</keyword>
<evidence type="ECO:0000256" key="3">
    <source>
        <dbReference type="ARBA" id="ARBA00022692"/>
    </source>
</evidence>
<dbReference type="GO" id="GO:0005886">
    <property type="term" value="C:plasma membrane"/>
    <property type="evidence" value="ECO:0007669"/>
    <property type="project" value="UniProtKB-SubCell"/>
</dbReference>
<dbReference type="GO" id="GO:0030368">
    <property type="term" value="F:interleukin-17 receptor activity"/>
    <property type="evidence" value="ECO:0007669"/>
    <property type="project" value="InterPro"/>
</dbReference>
<evidence type="ECO:0000256" key="4">
    <source>
        <dbReference type="ARBA" id="ARBA00022729"/>
    </source>
</evidence>
<dbReference type="Pfam" id="PF08357">
    <property type="entry name" value="SEFIR"/>
    <property type="match status" value="1"/>
</dbReference>
<dbReference type="Ensembl" id="ENSHBUT00000024338.1">
    <property type="protein sequence ID" value="ENSHBUP00000031907.1"/>
    <property type="gene ID" value="ENSHBUG00000017893.1"/>
</dbReference>
<dbReference type="InterPro" id="IPR039465">
    <property type="entry name" value="IL-17_rcpt-like"/>
</dbReference>
<evidence type="ECO:0000256" key="8">
    <source>
        <dbReference type="ARBA" id="ARBA00023180"/>
    </source>
</evidence>
<keyword evidence="2" id="KW-1003">Cell membrane</keyword>
<feature type="signal peptide" evidence="10">
    <location>
        <begin position="1"/>
        <end position="18"/>
    </location>
</feature>
<dbReference type="Gene3D" id="2.60.40.2160">
    <property type="entry name" value="Interleukin-17 receptor A/B, fibronectin-III-like domain 1"/>
    <property type="match status" value="1"/>
</dbReference>
<evidence type="ECO:0000256" key="5">
    <source>
        <dbReference type="ARBA" id="ARBA00022989"/>
    </source>
</evidence>
<dbReference type="Proteomes" id="UP000264840">
    <property type="component" value="Unplaced"/>
</dbReference>
<keyword evidence="13" id="KW-1185">Reference proteome</keyword>